<proteinExistence type="predicted"/>
<gene>
    <name evidence="2" type="ORF">KFE25_012081</name>
</gene>
<evidence type="ECO:0000313" key="3">
    <source>
        <dbReference type="Proteomes" id="UP000751190"/>
    </source>
</evidence>
<dbReference type="EMBL" id="JAGTXO010000021">
    <property type="protein sequence ID" value="KAG8462261.1"/>
    <property type="molecule type" value="Genomic_DNA"/>
</dbReference>
<dbReference type="Proteomes" id="UP000751190">
    <property type="component" value="Unassembled WGS sequence"/>
</dbReference>
<evidence type="ECO:0000313" key="2">
    <source>
        <dbReference type="EMBL" id="KAG8462261.1"/>
    </source>
</evidence>
<keyword evidence="3" id="KW-1185">Reference proteome</keyword>
<feature type="region of interest" description="Disordered" evidence="1">
    <location>
        <begin position="217"/>
        <end position="257"/>
    </location>
</feature>
<organism evidence="2 3">
    <name type="scientific">Diacronema lutheri</name>
    <name type="common">Unicellular marine alga</name>
    <name type="synonym">Monochrysis lutheri</name>
    <dbReference type="NCBI Taxonomy" id="2081491"/>
    <lineage>
        <taxon>Eukaryota</taxon>
        <taxon>Haptista</taxon>
        <taxon>Haptophyta</taxon>
        <taxon>Pavlovophyceae</taxon>
        <taxon>Pavlovales</taxon>
        <taxon>Pavlovaceae</taxon>
        <taxon>Diacronema</taxon>
    </lineage>
</organism>
<protein>
    <submittedName>
        <fullName evidence="2">Uncharacterized protein</fullName>
    </submittedName>
</protein>
<feature type="region of interest" description="Disordered" evidence="1">
    <location>
        <begin position="479"/>
        <end position="511"/>
    </location>
</feature>
<evidence type="ECO:0000256" key="1">
    <source>
        <dbReference type="SAM" id="MobiDB-lite"/>
    </source>
</evidence>
<name>A0A8J6C8U5_DIALT</name>
<sequence length="538" mass="55744">MAVRHVPAHVRALAPDSFWALLDSYASGALSPAACRIGQDAYERAARYCALSPAECRLVDELFDRVSSDASDVREDVRRVREIFAMRLRGIDASIKSLDYGEPLLSLALGHSLAMTRTLLEMGGDVNAATDMDGETVGAHVSEWPESDAKRQMLELLSEFARKRKTPLQLAPVWAQEQAASALIDAEPASPVEPPRRRQAFDPPCASRSCAASAAATAGVSPALRGHTAGDGDDGLVDERPDESVSESGDAEMGMCDAPDDYAAAAAAGVPTASQGWQPWLGGADGWHAWLPWLGSRGTEGVGDSRSGAMLLPDGAYDRSSGGAADGADVRLGAAGAGYSAAGAGYSAAGACAYYWPRDGCSGVGTASAAGKPAKPAPLPLPPPLSMLGFAAQQQQQLELAYYWPRDGCRGAAIAGSGLPMAAADFTPWPPTPPSPAPAASVDRRGGSVRGVLVLPEQPPPMLPLSRSAPVGAYSHAARQAASTDHRGATASLSMRGAHSGQRGWPSHDAHAADWAGSDWAGLHVQPGPVVPDDFSGC</sequence>
<reference evidence="2" key="1">
    <citation type="submission" date="2021-05" db="EMBL/GenBank/DDBJ databases">
        <title>The genome of the haptophyte Pavlova lutheri (Diacronema luteri, Pavlovales) - a model for lipid biosynthesis in eukaryotic algae.</title>
        <authorList>
            <person name="Hulatt C.J."/>
            <person name="Posewitz M.C."/>
        </authorList>
    </citation>
    <scope>NUCLEOTIDE SEQUENCE</scope>
    <source>
        <strain evidence="2">NIVA-4/92</strain>
    </source>
</reference>
<accession>A0A8J6C8U5</accession>
<comment type="caution">
    <text evidence="2">The sequence shown here is derived from an EMBL/GenBank/DDBJ whole genome shotgun (WGS) entry which is preliminary data.</text>
</comment>
<dbReference type="AlphaFoldDB" id="A0A8J6C8U5"/>